<dbReference type="STRING" id="1400863.BN873_210043"/>
<feature type="transmembrane region" description="Helical" evidence="6">
    <location>
        <begin position="101"/>
        <end position="121"/>
    </location>
</feature>
<evidence type="ECO:0000256" key="5">
    <source>
        <dbReference type="ARBA" id="ARBA00023136"/>
    </source>
</evidence>
<keyword evidence="4 6" id="KW-1133">Transmembrane helix</keyword>
<dbReference type="Pfam" id="PF00892">
    <property type="entry name" value="EamA"/>
    <property type="match status" value="2"/>
</dbReference>
<dbReference type="InterPro" id="IPR050638">
    <property type="entry name" value="AA-Vitamin_Transporters"/>
</dbReference>
<dbReference type="OrthoDB" id="4167046at2"/>
<dbReference type="SUPFAM" id="SSF103481">
    <property type="entry name" value="Multidrug resistance efflux transporter EmrE"/>
    <property type="match status" value="2"/>
</dbReference>
<evidence type="ECO:0000256" key="4">
    <source>
        <dbReference type="ARBA" id="ARBA00022989"/>
    </source>
</evidence>
<feature type="domain" description="EamA" evidence="7">
    <location>
        <begin position="13"/>
        <end position="145"/>
    </location>
</feature>
<feature type="transmembrane region" description="Helical" evidence="6">
    <location>
        <begin position="128"/>
        <end position="148"/>
    </location>
</feature>
<dbReference type="Proteomes" id="UP000035760">
    <property type="component" value="Unassembled WGS sequence"/>
</dbReference>
<feature type="transmembrane region" description="Helical" evidence="6">
    <location>
        <begin position="12"/>
        <end position="32"/>
    </location>
</feature>
<feature type="domain" description="EamA" evidence="7">
    <location>
        <begin position="160"/>
        <end position="296"/>
    </location>
</feature>
<feature type="transmembrane region" description="Helical" evidence="6">
    <location>
        <begin position="163"/>
        <end position="182"/>
    </location>
</feature>
<reference evidence="8" key="2">
    <citation type="submission" date="2014-03" db="EMBL/GenBank/DDBJ databases">
        <title>Candidatus Competibacter-lineage genomes retrieved from metagenomes reveal functional metabolic diversity.</title>
        <authorList>
            <person name="McIlroy S.J."/>
            <person name="Albertsen M."/>
            <person name="Andresen E.K."/>
            <person name="Saunders A.M."/>
            <person name="Kristiansen R."/>
            <person name="Stokholm-Bjerregaard M."/>
            <person name="Nielsen K.L."/>
            <person name="Nielsen P.H."/>
        </authorList>
    </citation>
    <scope>NUCLEOTIDE SEQUENCE</scope>
    <source>
        <strain evidence="8">Run_A_D11</strain>
    </source>
</reference>
<dbReference type="RefSeq" id="WP_048671291.1">
    <property type="nucleotide sequence ID" value="NZ_CBTJ020000027.1"/>
</dbReference>
<feature type="transmembrane region" description="Helical" evidence="6">
    <location>
        <begin position="189"/>
        <end position="209"/>
    </location>
</feature>
<dbReference type="InterPro" id="IPR037185">
    <property type="entry name" value="EmrE-like"/>
</dbReference>
<evidence type="ECO:0000313" key="9">
    <source>
        <dbReference type="Proteomes" id="UP000035760"/>
    </source>
</evidence>
<dbReference type="PANTHER" id="PTHR32322">
    <property type="entry name" value="INNER MEMBRANE TRANSPORTER"/>
    <property type="match status" value="1"/>
</dbReference>
<name>W6M2S7_9GAMM</name>
<gene>
    <name evidence="8" type="ORF">BN873_210043</name>
</gene>
<accession>W6M2S7</accession>
<comment type="caution">
    <text evidence="8">The sequence shown here is derived from an EMBL/GenBank/DDBJ whole genome shotgun (WGS) entry which is preliminary data.</text>
</comment>
<proteinExistence type="predicted"/>
<dbReference type="AlphaFoldDB" id="W6M2S7"/>
<keyword evidence="2" id="KW-1003">Cell membrane</keyword>
<evidence type="ECO:0000256" key="1">
    <source>
        <dbReference type="ARBA" id="ARBA00004651"/>
    </source>
</evidence>
<feature type="transmembrane region" description="Helical" evidence="6">
    <location>
        <begin position="280"/>
        <end position="298"/>
    </location>
</feature>
<feature type="transmembrane region" description="Helical" evidence="6">
    <location>
        <begin position="44"/>
        <end position="63"/>
    </location>
</feature>
<feature type="transmembrane region" description="Helical" evidence="6">
    <location>
        <begin position="75"/>
        <end position="95"/>
    </location>
</feature>
<dbReference type="EMBL" id="CBTJ020000027">
    <property type="protein sequence ID" value="CDI01822.1"/>
    <property type="molecule type" value="Genomic_DNA"/>
</dbReference>
<evidence type="ECO:0000256" key="6">
    <source>
        <dbReference type="SAM" id="Phobius"/>
    </source>
</evidence>
<dbReference type="PANTHER" id="PTHR32322:SF18">
    <property type="entry name" value="S-ADENOSYLMETHIONINE_S-ADENOSYLHOMOCYSTEINE TRANSPORTER"/>
    <property type="match status" value="1"/>
</dbReference>
<feature type="transmembrane region" description="Helical" evidence="6">
    <location>
        <begin position="254"/>
        <end position="274"/>
    </location>
</feature>
<evidence type="ECO:0000256" key="2">
    <source>
        <dbReference type="ARBA" id="ARBA00022475"/>
    </source>
</evidence>
<comment type="subcellular location">
    <subcellularLocation>
        <location evidence="1">Cell membrane</location>
        <topology evidence="1">Multi-pass membrane protein</topology>
    </subcellularLocation>
</comment>
<protein>
    <recommendedName>
        <fullName evidence="7">EamA domain-containing protein</fullName>
    </recommendedName>
</protein>
<evidence type="ECO:0000313" key="8">
    <source>
        <dbReference type="EMBL" id="CDI01822.1"/>
    </source>
</evidence>
<reference evidence="8" key="1">
    <citation type="submission" date="2013-07" db="EMBL/GenBank/DDBJ databases">
        <authorList>
            <person name="McIlroy S."/>
        </authorList>
    </citation>
    <scope>NUCLEOTIDE SEQUENCE [LARGE SCALE GENOMIC DNA]</scope>
    <source>
        <strain evidence="8">Run_A_D11</strain>
    </source>
</reference>
<evidence type="ECO:0000259" key="7">
    <source>
        <dbReference type="Pfam" id="PF00892"/>
    </source>
</evidence>
<organism evidence="8 9">
    <name type="scientific">Candidatus Competibacter denitrificans Run_A_D11</name>
    <dbReference type="NCBI Taxonomy" id="1400863"/>
    <lineage>
        <taxon>Bacteria</taxon>
        <taxon>Pseudomonadati</taxon>
        <taxon>Pseudomonadota</taxon>
        <taxon>Gammaproteobacteria</taxon>
        <taxon>Candidatus Competibacteraceae</taxon>
        <taxon>Candidatus Competibacter</taxon>
    </lineage>
</organism>
<keyword evidence="5 6" id="KW-0472">Membrane</keyword>
<keyword evidence="3 6" id="KW-0812">Transmembrane</keyword>
<dbReference type="InterPro" id="IPR000620">
    <property type="entry name" value="EamA_dom"/>
</dbReference>
<feature type="transmembrane region" description="Helical" evidence="6">
    <location>
        <begin position="221"/>
        <end position="242"/>
    </location>
</feature>
<evidence type="ECO:0000256" key="3">
    <source>
        <dbReference type="ARBA" id="ARBA00022692"/>
    </source>
</evidence>
<dbReference type="GO" id="GO:0005886">
    <property type="term" value="C:plasma membrane"/>
    <property type="evidence" value="ECO:0007669"/>
    <property type="project" value="UniProtKB-SubCell"/>
</dbReference>
<sequence>MLNCVRLRQPSPYLLLVLTTLFWSGNFVLGRAMHAVFTPFALSFWRWAVALLILLPFVGASLWMQRALLRRHWPILLLLSVLGVVNFNTLVYIGLQQTTATNALITLSVTPVLIVGLSFFLLRQTVTVWQAVGILVSLTGVLVIVGRGDIEVLLARQVNPGDLWALAAVFSWALYSVCLRWRPVGLEPLVFQATTMVFGIVILAPLYAWDVAQGHRIAVNFATVSSIGYLALFPSILAYIFWNRAVAELGANRTGQFLHLMPAFGAVLAMIFLGERLYPFHGVGIALIALGIWLATVYRRRAA</sequence>
<keyword evidence="9" id="KW-1185">Reference proteome</keyword>